<dbReference type="Gene3D" id="3.90.1470.20">
    <property type="match status" value="1"/>
</dbReference>
<dbReference type="HAMAP" id="MF_01680">
    <property type="entry name" value="Salvage_MtnX"/>
    <property type="match status" value="1"/>
</dbReference>
<dbReference type="InterPro" id="IPR050849">
    <property type="entry name" value="HAD-like_hydrolase_phosphatase"/>
</dbReference>
<dbReference type="InterPro" id="IPR036412">
    <property type="entry name" value="HAD-like_sf"/>
</dbReference>
<dbReference type="RefSeq" id="WP_160801069.1">
    <property type="nucleotide sequence ID" value="NZ_WUUL01000004.1"/>
</dbReference>
<comment type="similarity">
    <text evidence="4">Belongs to the HAD-like hydrolase superfamily. MtnX family.</text>
</comment>
<keyword evidence="6" id="KW-1185">Reference proteome</keyword>
<dbReference type="Proteomes" id="UP000430692">
    <property type="component" value="Unassembled WGS sequence"/>
</dbReference>
<dbReference type="NCBIfam" id="TIGR01488">
    <property type="entry name" value="HAD-SF-IB"/>
    <property type="match status" value="1"/>
</dbReference>
<evidence type="ECO:0000313" key="6">
    <source>
        <dbReference type="Proteomes" id="UP000430692"/>
    </source>
</evidence>
<comment type="pathway">
    <text evidence="4">Amino-acid biosynthesis; L-methionine biosynthesis via salvage pathway; L-methionine from S-methyl-5-thio-alpha-D-ribose 1-phosphate: step 4/6.</text>
</comment>
<dbReference type="GO" id="GO:0019509">
    <property type="term" value="P:L-methionine salvage from methylthioadenosine"/>
    <property type="evidence" value="ECO:0007669"/>
    <property type="project" value="UniProtKB-UniRule"/>
</dbReference>
<comment type="catalytic activity">
    <reaction evidence="4">
        <text>2-hydroxy-5-methylsulfanyl-3-oxopent-1-enyl phosphate + H2O = 1,2-dihydroxy-5-(methylsulfanyl)pent-1-en-3-one + phosphate</text>
        <dbReference type="Rhea" id="RHEA:14481"/>
        <dbReference type="ChEBI" id="CHEBI:15377"/>
        <dbReference type="ChEBI" id="CHEBI:43474"/>
        <dbReference type="ChEBI" id="CHEBI:49252"/>
        <dbReference type="ChEBI" id="CHEBI:59505"/>
        <dbReference type="EC" id="3.1.3.87"/>
    </reaction>
</comment>
<evidence type="ECO:0000256" key="3">
    <source>
        <dbReference type="ARBA" id="ARBA00023167"/>
    </source>
</evidence>
<accession>A0A6I4VQ60</accession>
<name>A0A6I4VQ60_9BACL</name>
<protein>
    <recommendedName>
        <fullName evidence="4">2-hydroxy-3-keto-5-methylthiopentenyl-1-phosphate phosphatase</fullName>
        <shortName evidence="4">HK-MTPenyl-1-P phosphatase</shortName>
        <ecNumber evidence="4">3.1.3.87</ecNumber>
    </recommendedName>
</protein>
<dbReference type="NCBIfam" id="TIGR01489">
    <property type="entry name" value="DKMTPPase-SF"/>
    <property type="match status" value="1"/>
</dbReference>
<dbReference type="Pfam" id="PF12710">
    <property type="entry name" value="HAD"/>
    <property type="match status" value="1"/>
</dbReference>
<dbReference type="EMBL" id="WUUL01000004">
    <property type="protein sequence ID" value="MXQ53719.1"/>
    <property type="molecule type" value="Genomic_DNA"/>
</dbReference>
<dbReference type="CDD" id="cd07524">
    <property type="entry name" value="HAD_Pase"/>
    <property type="match status" value="1"/>
</dbReference>
<dbReference type="GO" id="GO:0043716">
    <property type="term" value="F:2-hydroxy-3-keto-5-methylthiopentenyl-1-phosphate phosphatase activity"/>
    <property type="evidence" value="ECO:0007669"/>
    <property type="project" value="UniProtKB-UniRule"/>
</dbReference>
<comment type="caution">
    <text evidence="5">The sequence shown here is derived from an EMBL/GenBank/DDBJ whole genome shotgun (WGS) entry which is preliminary data.</text>
</comment>
<gene>
    <name evidence="4" type="primary">mtnX</name>
    <name evidence="5" type="ORF">GSM42_08265</name>
</gene>
<dbReference type="NCBIfam" id="TIGR03333">
    <property type="entry name" value="salvage_mtnX"/>
    <property type="match status" value="1"/>
</dbReference>
<reference evidence="5 6" key="1">
    <citation type="submission" date="2019-12" db="EMBL/GenBank/DDBJ databases">
        <title>Whole-genome analyses of novel actinobacteria.</title>
        <authorList>
            <person name="Sahin N."/>
            <person name="Saygin H."/>
        </authorList>
    </citation>
    <scope>NUCLEOTIDE SEQUENCE [LARGE SCALE GENOMIC DNA]</scope>
    <source>
        <strain evidence="5 6">KC615</strain>
    </source>
</reference>
<dbReference type="NCBIfam" id="NF007103">
    <property type="entry name" value="PRK09552.1"/>
    <property type="match status" value="1"/>
</dbReference>
<dbReference type="EC" id="3.1.3.87" evidence="4"/>
<dbReference type="InterPro" id="IPR017718">
    <property type="entry name" value="HAD-SF_hydro_IB_MtnX"/>
</dbReference>
<dbReference type="InterPro" id="IPR006384">
    <property type="entry name" value="HAD_hydro_PyrdxlP_Pase-like"/>
</dbReference>
<dbReference type="PANTHER" id="PTHR28181:SF2">
    <property type="entry name" value="PHOSPHORIC MONOESTER HYDROLASE"/>
    <property type="match status" value="1"/>
</dbReference>
<evidence type="ECO:0000256" key="4">
    <source>
        <dbReference type="HAMAP-Rule" id="MF_01680"/>
    </source>
</evidence>
<proteinExistence type="inferred from homology"/>
<dbReference type="PANTHER" id="PTHR28181">
    <property type="entry name" value="UPF0655 PROTEIN YCR015C"/>
    <property type="match status" value="1"/>
</dbReference>
<keyword evidence="3 4" id="KW-0486">Methionine biosynthesis</keyword>
<evidence type="ECO:0000313" key="5">
    <source>
        <dbReference type="EMBL" id="MXQ53719.1"/>
    </source>
</evidence>
<dbReference type="UniPathway" id="UPA00904">
    <property type="reaction ID" value="UER00877"/>
</dbReference>
<evidence type="ECO:0000256" key="2">
    <source>
        <dbReference type="ARBA" id="ARBA00022801"/>
    </source>
</evidence>
<organism evidence="5 6">
    <name type="scientific">Shimazuella alba</name>
    <dbReference type="NCBI Taxonomy" id="2690964"/>
    <lineage>
        <taxon>Bacteria</taxon>
        <taxon>Bacillati</taxon>
        <taxon>Bacillota</taxon>
        <taxon>Bacilli</taxon>
        <taxon>Bacillales</taxon>
        <taxon>Thermoactinomycetaceae</taxon>
        <taxon>Shimazuella</taxon>
    </lineage>
</organism>
<dbReference type="Gene3D" id="3.40.50.1000">
    <property type="entry name" value="HAD superfamily/HAD-like"/>
    <property type="match status" value="1"/>
</dbReference>
<keyword evidence="1 4" id="KW-0028">Amino-acid biosynthesis</keyword>
<dbReference type="InterPro" id="IPR023214">
    <property type="entry name" value="HAD_sf"/>
</dbReference>
<dbReference type="SUPFAM" id="SSF56784">
    <property type="entry name" value="HAD-like"/>
    <property type="match status" value="1"/>
</dbReference>
<comment type="function">
    <text evidence="4">Dephosphorylates 2-hydroxy-3-keto-5-methylthiopentenyl-1-phosphate (HK-MTPenyl-1-P) yielding 1,2-dihydroxy-3-keto-5-methylthiopentene (DHK-MTPene).</text>
</comment>
<sequence>MNKQPIIFCDFDGTITKSDNILSIMKHFAPPEWEALKDGVISQNISVKEGVSKMFSLLPSTLKEDIIQYVKEIGVLRSGFAEFITYTKEQNIPLYIVSGGIDFFVYPILDSYIDRDHIYCNASDFSGETINIIWPHSCDKDCSNDCGCCKPSILRKFDSEHYEKIVIGDSITDLQAAKIADRVYARDFLIQKCEELQIPYTPFERFTEIIQDLKGVGIK</sequence>
<dbReference type="AlphaFoldDB" id="A0A6I4VQ60"/>
<evidence type="ECO:0000256" key="1">
    <source>
        <dbReference type="ARBA" id="ARBA00022605"/>
    </source>
</evidence>
<keyword evidence="2 4" id="KW-0378">Hydrolase</keyword>